<feature type="active site" description="Proton donor" evidence="12">
    <location>
        <position position="297"/>
    </location>
</feature>
<evidence type="ECO:0000256" key="8">
    <source>
        <dbReference type="ARBA" id="ARBA00022670"/>
    </source>
</evidence>
<sequence>MEFLYPAIEPFKSGYLEVDDGVFVYWEASGNPDGIPALFLHGGPGGGIKTGYRRRYNPQRYLIVSFEQRGCGRSKPLITESLDSLHNFTTQQFVLDIEKLRDHLNIESWLVSGISWGTTLALAYAQTYPTRVKALVIAAINLATPTEVRWITEDIKVIFPEEWQKFREAVSPKSGQSLIDAYYDSILSHDISARQSAYDAWCGWEVAHVSLDPLAMPNPSFDDSEYRAVFATQVIHFWKHSAFMADSQILNNMHKLNTIPGVLIHGRLDVSSPIVTAWEINNEWRSGTFVIVEDEGHGGPKIIQAFIDATDEISRKLISQG</sequence>
<evidence type="ECO:0000256" key="6">
    <source>
        <dbReference type="ARBA" id="ARBA00022438"/>
    </source>
</evidence>
<comment type="catalytic activity">
    <reaction evidence="1 11 13">
        <text>Release of N-terminal proline from a peptide.</text>
        <dbReference type="EC" id="3.4.11.5"/>
    </reaction>
</comment>
<evidence type="ECO:0000256" key="12">
    <source>
        <dbReference type="PIRSR" id="PIRSR006431-1"/>
    </source>
</evidence>
<dbReference type="InterPro" id="IPR002410">
    <property type="entry name" value="Peptidase_S33"/>
</dbReference>
<reference evidence="15" key="1">
    <citation type="submission" date="2020-03" db="EMBL/GenBank/DDBJ databases">
        <title>Five strains of Vibrio campbellii isolated from Mariana Trench.</title>
        <authorList>
            <person name="Liang J."/>
            <person name="Zhang X.-H."/>
        </authorList>
    </citation>
    <scope>NUCLEOTIDE SEQUENCE</scope>
    <source>
        <strain evidence="16">LJC013</strain>
        <strain evidence="15">LJC014</strain>
    </source>
</reference>
<accession>A0AAE9N421</accession>
<evidence type="ECO:0000259" key="14">
    <source>
        <dbReference type="Pfam" id="PF00561"/>
    </source>
</evidence>
<keyword evidence="7 11" id="KW-0963">Cytoplasm</keyword>
<comment type="subcellular location">
    <subcellularLocation>
        <location evidence="2 11">Cytoplasm</location>
    </subcellularLocation>
</comment>
<feature type="domain" description="AB hydrolase-1" evidence="14">
    <location>
        <begin position="38"/>
        <end position="297"/>
    </location>
</feature>
<dbReference type="Pfam" id="PF00561">
    <property type="entry name" value="Abhydrolase_1"/>
    <property type="match status" value="1"/>
</dbReference>
<evidence type="ECO:0000313" key="15">
    <source>
        <dbReference type="EMBL" id="UTZ29067.1"/>
    </source>
</evidence>
<dbReference type="PANTHER" id="PTHR43722:SF1">
    <property type="entry name" value="PROLINE IMINOPEPTIDASE"/>
    <property type="match status" value="1"/>
</dbReference>
<evidence type="ECO:0000256" key="5">
    <source>
        <dbReference type="ARBA" id="ARBA00021843"/>
    </source>
</evidence>
<evidence type="ECO:0000313" key="16">
    <source>
        <dbReference type="EMBL" id="UTZ32977.1"/>
    </source>
</evidence>
<dbReference type="InterPro" id="IPR000073">
    <property type="entry name" value="AB_hydrolase_1"/>
</dbReference>
<dbReference type="GO" id="GO:0005737">
    <property type="term" value="C:cytoplasm"/>
    <property type="evidence" value="ECO:0007669"/>
    <property type="project" value="UniProtKB-SubCell"/>
</dbReference>
<dbReference type="Gene3D" id="3.40.50.1820">
    <property type="entry name" value="alpha/beta hydrolase"/>
    <property type="match status" value="1"/>
</dbReference>
<dbReference type="InterPro" id="IPR029058">
    <property type="entry name" value="AB_hydrolase_fold"/>
</dbReference>
<dbReference type="EC" id="3.4.11.5" evidence="4 11"/>
<feature type="active site" evidence="12">
    <location>
        <position position="269"/>
    </location>
</feature>
<dbReference type="PANTHER" id="PTHR43722">
    <property type="entry name" value="PROLINE IMINOPEPTIDASE"/>
    <property type="match status" value="1"/>
</dbReference>
<comment type="similarity">
    <text evidence="3 11 13">Belongs to the peptidase S33 family.</text>
</comment>
<evidence type="ECO:0000256" key="9">
    <source>
        <dbReference type="ARBA" id="ARBA00022801"/>
    </source>
</evidence>
<dbReference type="NCBIfam" id="TIGR01249">
    <property type="entry name" value="pro_imino_pep_1"/>
    <property type="match status" value="1"/>
</dbReference>
<dbReference type="EMBL" id="CP050468">
    <property type="protein sequence ID" value="UTZ29067.1"/>
    <property type="molecule type" value="Genomic_DNA"/>
</dbReference>
<dbReference type="AlphaFoldDB" id="A0AAE9N421"/>
<dbReference type="PRINTS" id="PR00793">
    <property type="entry name" value="PROAMNOPTASE"/>
</dbReference>
<dbReference type="PIRSF" id="PIRSF006431">
    <property type="entry name" value="Pept_S33"/>
    <property type="match status" value="1"/>
</dbReference>
<evidence type="ECO:0000256" key="3">
    <source>
        <dbReference type="ARBA" id="ARBA00010088"/>
    </source>
</evidence>
<evidence type="ECO:0000256" key="1">
    <source>
        <dbReference type="ARBA" id="ARBA00001585"/>
    </source>
</evidence>
<keyword evidence="6 11" id="KW-0031">Aminopeptidase</keyword>
<evidence type="ECO:0000256" key="4">
    <source>
        <dbReference type="ARBA" id="ARBA00012568"/>
    </source>
</evidence>
<dbReference type="RefSeq" id="WP_255903492.1">
    <property type="nucleotide sequence ID" value="NZ_CP050468.1"/>
</dbReference>
<dbReference type="Proteomes" id="UP001058687">
    <property type="component" value="Chromosome 2"/>
</dbReference>
<name>A0AAE9N421_9VIBR</name>
<protein>
    <recommendedName>
        <fullName evidence="5 11">Proline iminopeptidase</fullName>
        <shortName evidence="11">PIP</shortName>
        <ecNumber evidence="4 11">3.4.11.5</ecNumber>
    </recommendedName>
    <alternativeName>
        <fullName evidence="10 11">Prolyl aminopeptidase</fullName>
    </alternativeName>
</protein>
<evidence type="ECO:0000256" key="11">
    <source>
        <dbReference type="PIRNR" id="PIRNR006431"/>
    </source>
</evidence>
<dbReference type="SUPFAM" id="SSF53474">
    <property type="entry name" value="alpha/beta-Hydrolases"/>
    <property type="match status" value="1"/>
</dbReference>
<dbReference type="Proteomes" id="UP001059912">
    <property type="component" value="Chromosome 2"/>
</dbReference>
<organism evidence="15 17">
    <name type="scientific">Vibrio campbellii</name>
    <dbReference type="NCBI Taxonomy" id="680"/>
    <lineage>
        <taxon>Bacteria</taxon>
        <taxon>Pseudomonadati</taxon>
        <taxon>Pseudomonadota</taxon>
        <taxon>Gammaproteobacteria</taxon>
        <taxon>Vibrionales</taxon>
        <taxon>Vibrionaceae</taxon>
        <taxon>Vibrio</taxon>
    </lineage>
</organism>
<keyword evidence="18" id="KW-1185">Reference proteome</keyword>
<dbReference type="GO" id="GO:0006508">
    <property type="term" value="P:proteolysis"/>
    <property type="evidence" value="ECO:0007669"/>
    <property type="project" value="UniProtKB-KW"/>
</dbReference>
<gene>
    <name evidence="15" type="primary">pip</name>
    <name evidence="15" type="ORF">HB761_20685</name>
    <name evidence="16" type="ORF">HB762_16670</name>
</gene>
<evidence type="ECO:0000256" key="10">
    <source>
        <dbReference type="ARBA" id="ARBA00029605"/>
    </source>
</evidence>
<dbReference type="GO" id="GO:0004177">
    <property type="term" value="F:aminopeptidase activity"/>
    <property type="evidence" value="ECO:0007669"/>
    <property type="project" value="UniProtKB-UniRule"/>
</dbReference>
<feature type="active site" description="Nucleophile" evidence="12">
    <location>
        <position position="115"/>
    </location>
</feature>
<evidence type="ECO:0000256" key="2">
    <source>
        <dbReference type="ARBA" id="ARBA00004496"/>
    </source>
</evidence>
<keyword evidence="8 11" id="KW-0645">Protease</keyword>
<evidence type="ECO:0000313" key="18">
    <source>
        <dbReference type="Proteomes" id="UP001059912"/>
    </source>
</evidence>
<keyword evidence="9 11" id="KW-0378">Hydrolase</keyword>
<dbReference type="InterPro" id="IPR005944">
    <property type="entry name" value="Pro_iminopeptidase"/>
</dbReference>
<evidence type="ECO:0000313" key="17">
    <source>
        <dbReference type="Proteomes" id="UP001058687"/>
    </source>
</evidence>
<dbReference type="EMBL" id="CP050471">
    <property type="protein sequence ID" value="UTZ32977.1"/>
    <property type="molecule type" value="Genomic_DNA"/>
</dbReference>
<evidence type="ECO:0000256" key="13">
    <source>
        <dbReference type="RuleBase" id="RU003421"/>
    </source>
</evidence>
<evidence type="ECO:0000256" key="7">
    <source>
        <dbReference type="ARBA" id="ARBA00022490"/>
    </source>
</evidence>
<proteinExistence type="inferred from homology"/>